<dbReference type="AlphaFoldDB" id="A0A9P3G2D2"/>
<dbReference type="Proteomes" id="UP000703269">
    <property type="component" value="Unassembled WGS sequence"/>
</dbReference>
<dbReference type="GO" id="GO:0004467">
    <property type="term" value="F:long-chain fatty acid-CoA ligase activity"/>
    <property type="evidence" value="ECO:0007669"/>
    <property type="project" value="TreeGrafter"/>
</dbReference>
<dbReference type="Gene3D" id="3.40.50.12780">
    <property type="entry name" value="N-terminal domain of ligase-like"/>
    <property type="match status" value="1"/>
</dbReference>
<dbReference type="InterPro" id="IPR042099">
    <property type="entry name" value="ANL_N_sf"/>
</dbReference>
<dbReference type="PANTHER" id="PTHR43272">
    <property type="entry name" value="LONG-CHAIN-FATTY-ACID--COA LIGASE"/>
    <property type="match status" value="1"/>
</dbReference>
<proteinExistence type="predicted"/>
<dbReference type="OrthoDB" id="1700726at2759"/>
<dbReference type="Pfam" id="PF00501">
    <property type="entry name" value="AMP-binding"/>
    <property type="match status" value="1"/>
</dbReference>
<name>A0A9P3G2D2_9APHY</name>
<accession>A0A9P3G2D2</accession>
<evidence type="ECO:0000259" key="1">
    <source>
        <dbReference type="Pfam" id="PF00501"/>
    </source>
</evidence>
<dbReference type="GO" id="GO:0005783">
    <property type="term" value="C:endoplasmic reticulum"/>
    <property type="evidence" value="ECO:0007669"/>
    <property type="project" value="TreeGrafter"/>
</dbReference>
<gene>
    <name evidence="2" type="ORF">PsYK624_030540</name>
</gene>
<dbReference type="InterPro" id="IPR000873">
    <property type="entry name" value="AMP-dep_synth/lig_dom"/>
</dbReference>
<feature type="domain" description="AMP-dependent synthetase/ligase" evidence="1">
    <location>
        <begin position="33"/>
        <end position="463"/>
    </location>
</feature>
<evidence type="ECO:0000313" key="3">
    <source>
        <dbReference type="Proteomes" id="UP000703269"/>
    </source>
</evidence>
<comment type="caution">
    <text evidence="2">The sequence shown here is derived from an EMBL/GenBank/DDBJ whole genome shotgun (WGS) entry which is preliminary data.</text>
</comment>
<dbReference type="SUPFAM" id="SSF56801">
    <property type="entry name" value="Acetyl-CoA synthetase-like"/>
    <property type="match status" value="1"/>
</dbReference>
<organism evidence="2 3">
    <name type="scientific">Phanerochaete sordida</name>
    <dbReference type="NCBI Taxonomy" id="48140"/>
    <lineage>
        <taxon>Eukaryota</taxon>
        <taxon>Fungi</taxon>
        <taxon>Dikarya</taxon>
        <taxon>Basidiomycota</taxon>
        <taxon>Agaricomycotina</taxon>
        <taxon>Agaricomycetes</taxon>
        <taxon>Polyporales</taxon>
        <taxon>Phanerochaetaceae</taxon>
        <taxon>Phanerochaete</taxon>
    </lineage>
</organism>
<dbReference type="PANTHER" id="PTHR43272:SF11">
    <property type="entry name" value="AMP-DEPENDENT SYNTHETASE_LIGASE DOMAIN-CONTAINING PROTEIN"/>
    <property type="match status" value="1"/>
</dbReference>
<keyword evidence="3" id="KW-1185">Reference proteome</keyword>
<evidence type="ECO:0000313" key="2">
    <source>
        <dbReference type="EMBL" id="GJE86971.1"/>
    </source>
</evidence>
<dbReference type="GO" id="GO:0016020">
    <property type="term" value="C:membrane"/>
    <property type="evidence" value="ECO:0007669"/>
    <property type="project" value="TreeGrafter"/>
</dbReference>
<dbReference type="EMBL" id="BPQB01000005">
    <property type="protein sequence ID" value="GJE86971.1"/>
    <property type="molecule type" value="Genomic_DNA"/>
</dbReference>
<reference evidence="2 3" key="1">
    <citation type="submission" date="2021-08" db="EMBL/GenBank/DDBJ databases">
        <title>Draft Genome Sequence of Phanerochaete sordida strain YK-624.</title>
        <authorList>
            <person name="Mori T."/>
            <person name="Dohra H."/>
            <person name="Suzuki T."/>
            <person name="Kawagishi H."/>
            <person name="Hirai H."/>
        </authorList>
    </citation>
    <scope>NUCLEOTIDE SEQUENCE [LARGE SCALE GENOMIC DNA]</scope>
    <source>
        <strain evidence="2 3">YK-624</strain>
    </source>
</reference>
<protein>
    <submittedName>
        <fullName evidence="2">Acetyl-CoA synthetase-like protein</fullName>
    </submittedName>
</protein>
<sequence>MMGRFPAKPSKDQQLLLDLVKPDLDTPRTLWKTKLTNPELRRRVSALGTAFVQVAGLTPGESNVLLLLNDSLEFVLSDLALSAYSIPSFTLTSISLLSPVLETHPPSAIITEAEFLPQLLELIYDTNEGSHHTVIVVGEPNVKNVQGLNQVRVIKFSDLEKEGAQLDQLAPSATDPLQVFTVSFYETPSGDLRGAQFTHENITAGVTAMRALMPTSGPISPLDTVVSAHSLSSGYGRAVAYTAIFEGANFVTTSSSKLVQVDSVAGQDLNDLTSVEQHPIPSPTILFVSPAHLTTLSSAIIENAKKASTVLYSLAWRHKLAGVLEGFFTKQSLWDRLVFDGARMQVMGKGAGTVRALVVSEGPVENQALTPARVAMSVPIVLVHSHPQVSGPVLATHPLDVQSFPADSASPGASAADNYTFSYLATVGAPTINVEAKLKGVDDDSVEDGGDPAGHLYLRGPSVGVVLGWEPEEGELEKGWIESGERAKVLPNGSFKVVSSRK</sequence>